<gene>
    <name evidence="1" type="ORF">ACA1_181630</name>
</gene>
<dbReference type="KEGG" id="acan:ACA1_181630"/>
<dbReference type="RefSeq" id="XP_004345818.1">
    <property type="nucleotide sequence ID" value="XM_004345768.1"/>
</dbReference>
<accession>L8H6X9</accession>
<reference evidence="1 2" key="1">
    <citation type="journal article" date="2013" name="Genome Biol.">
        <title>Genome of Acanthamoeba castellanii highlights extensive lateral gene transfer and early evolution of tyrosine kinase signaling.</title>
        <authorList>
            <person name="Clarke M."/>
            <person name="Lohan A.J."/>
            <person name="Liu B."/>
            <person name="Lagkouvardos I."/>
            <person name="Roy S."/>
            <person name="Zafar N."/>
            <person name="Bertelli C."/>
            <person name="Schilde C."/>
            <person name="Kianianmomeni A."/>
            <person name="Burglin T.R."/>
            <person name="Frech C."/>
            <person name="Turcotte B."/>
            <person name="Kopec K.O."/>
            <person name="Synnott J.M."/>
            <person name="Choo C."/>
            <person name="Paponov I."/>
            <person name="Finkler A."/>
            <person name="Soon Heng Tan C."/>
            <person name="Hutchins A.P."/>
            <person name="Weinmeier T."/>
            <person name="Rattei T."/>
            <person name="Chu J.S."/>
            <person name="Gimenez G."/>
            <person name="Irimia M."/>
            <person name="Rigden D.J."/>
            <person name="Fitzpatrick D.A."/>
            <person name="Lorenzo-Morales J."/>
            <person name="Bateman A."/>
            <person name="Chiu C.H."/>
            <person name="Tang P."/>
            <person name="Hegemann P."/>
            <person name="Fromm H."/>
            <person name="Raoult D."/>
            <person name="Greub G."/>
            <person name="Miranda-Saavedra D."/>
            <person name="Chen N."/>
            <person name="Nash P."/>
            <person name="Ginger M.L."/>
            <person name="Horn M."/>
            <person name="Schaap P."/>
            <person name="Caler L."/>
            <person name="Loftus B."/>
        </authorList>
    </citation>
    <scope>NUCLEOTIDE SEQUENCE [LARGE SCALE GENOMIC DNA]</scope>
    <source>
        <strain evidence="1 2">Neff</strain>
    </source>
</reference>
<sequence length="376" mass="42917">MDEVTMECCAQIAVALQEQVVYWGQSKNKCDVAARVIVPFKLQPLLNKRAFCHLKPSTIYGEPEQEKPFVQLNSGAAGDNDFDEKRNSALLVLKHQTESRGEYEVLFKQCINDKRLSNLTLLEIVFTLLVGGHAITRVVPMVTYTHSKAITRASCRLIWYPTGERDSITIDDMLNKLAAYHRHHLDYEMQSSEKKYYQSKLRVQKNVISYEEFYSLLGEWFVLAIKLAKKKKQYLWQQGEKSFVPMLINPARDDPTTILKEVGDFVIHIGEEMKSKKGSNSLPQILYPLQITYIAADGQVDCMGVESKLDKLNGFIHEKRCLTHYLVMVPGGEWARIKKEDFAFNAAQQRRWETTGGDSCVLVRGKGECASYAHAH</sequence>
<organism evidence="1 2">
    <name type="scientific">Acanthamoeba castellanii (strain ATCC 30010 / Neff)</name>
    <dbReference type="NCBI Taxonomy" id="1257118"/>
    <lineage>
        <taxon>Eukaryota</taxon>
        <taxon>Amoebozoa</taxon>
        <taxon>Discosea</taxon>
        <taxon>Longamoebia</taxon>
        <taxon>Centramoebida</taxon>
        <taxon>Acanthamoebidae</taxon>
        <taxon>Acanthamoeba</taxon>
    </lineage>
</organism>
<name>L8H6X9_ACACF</name>
<evidence type="ECO:0000313" key="2">
    <source>
        <dbReference type="Proteomes" id="UP000011083"/>
    </source>
</evidence>
<dbReference type="Proteomes" id="UP000011083">
    <property type="component" value="Unassembled WGS sequence"/>
</dbReference>
<dbReference type="AlphaFoldDB" id="L8H6X9"/>
<dbReference type="VEuPathDB" id="AmoebaDB:ACA1_181630"/>
<proteinExistence type="predicted"/>
<dbReference type="EMBL" id="KB007904">
    <property type="protein sequence ID" value="ELR21274.1"/>
    <property type="molecule type" value="Genomic_DNA"/>
</dbReference>
<protein>
    <submittedName>
        <fullName evidence="1">Uncharacterized protein</fullName>
    </submittedName>
</protein>
<dbReference type="GeneID" id="14922182"/>
<evidence type="ECO:0000313" key="1">
    <source>
        <dbReference type="EMBL" id="ELR21274.1"/>
    </source>
</evidence>
<keyword evidence="2" id="KW-1185">Reference proteome</keyword>